<evidence type="ECO:0000313" key="1">
    <source>
        <dbReference type="EMBL" id="CAB4013978.1"/>
    </source>
</evidence>
<sequence length="285" mass="31809">MKCLSEVNTNHMRRLVARLLYHLQAKRRDCASSILKSRSKLPSFYDLVEFLQERASSENNPVFGNLKELNKTDVVRKKRYSDSNINAPRISSFKTQFAPKQSDHNADQTTPTNAANVVPDVYKGTTALPVMAVVDRGPDGQSKSMYALLDQASEATFIHSNLAKDLNLKGTRSTLSIKSLTGSTSINAEKVSVTVEAVERTHEDLKLLVRDVIITDNFDVHLKVVPRKDNLLGWKHLSDVNFPDVECEEIQMLIGLTIQQFSLPSQSELVDLVNCGHSNTNWAGL</sequence>
<dbReference type="Proteomes" id="UP001152795">
    <property type="component" value="Unassembled WGS sequence"/>
</dbReference>
<dbReference type="PANTHER" id="PTHR47331:SF1">
    <property type="entry name" value="GAG-LIKE PROTEIN"/>
    <property type="match status" value="1"/>
</dbReference>
<comment type="caution">
    <text evidence="1">The sequence shown here is derived from an EMBL/GenBank/DDBJ whole genome shotgun (WGS) entry which is preliminary data.</text>
</comment>
<dbReference type="AlphaFoldDB" id="A0A7D9IUU2"/>
<evidence type="ECO:0000313" key="2">
    <source>
        <dbReference type="Proteomes" id="UP001152795"/>
    </source>
</evidence>
<accession>A0A7D9IUU2</accession>
<dbReference type="EMBL" id="CACRXK020008101">
    <property type="protein sequence ID" value="CAB4013978.1"/>
    <property type="molecule type" value="Genomic_DNA"/>
</dbReference>
<proteinExistence type="predicted"/>
<organism evidence="1 2">
    <name type="scientific">Paramuricea clavata</name>
    <name type="common">Red gorgonian</name>
    <name type="synonym">Violescent sea-whip</name>
    <dbReference type="NCBI Taxonomy" id="317549"/>
    <lineage>
        <taxon>Eukaryota</taxon>
        <taxon>Metazoa</taxon>
        <taxon>Cnidaria</taxon>
        <taxon>Anthozoa</taxon>
        <taxon>Octocorallia</taxon>
        <taxon>Malacalcyonacea</taxon>
        <taxon>Plexauridae</taxon>
        <taxon>Paramuricea</taxon>
    </lineage>
</organism>
<gene>
    <name evidence="1" type="ORF">PACLA_8A004062</name>
</gene>
<reference evidence="1" key="1">
    <citation type="submission" date="2020-04" db="EMBL/GenBank/DDBJ databases">
        <authorList>
            <person name="Alioto T."/>
            <person name="Alioto T."/>
            <person name="Gomez Garrido J."/>
        </authorList>
    </citation>
    <scope>NUCLEOTIDE SEQUENCE</scope>
    <source>
        <strain evidence="1">A484AB</strain>
    </source>
</reference>
<dbReference type="PANTHER" id="PTHR47331">
    <property type="entry name" value="PHD-TYPE DOMAIN-CONTAINING PROTEIN"/>
    <property type="match status" value="1"/>
</dbReference>
<protein>
    <submittedName>
        <fullName evidence="1">Uncharacterized protein</fullName>
    </submittedName>
</protein>
<name>A0A7D9IUU2_PARCT</name>
<keyword evidence="2" id="KW-1185">Reference proteome</keyword>